<comment type="similarity">
    <text evidence="1">Belongs to the peptidase C1 family.</text>
</comment>
<dbReference type="InterPro" id="IPR025661">
    <property type="entry name" value="Pept_asp_AS"/>
</dbReference>
<dbReference type="GO" id="GO:0008234">
    <property type="term" value="F:cysteine-type peptidase activity"/>
    <property type="evidence" value="ECO:0007669"/>
    <property type="project" value="InterPro"/>
</dbReference>
<dbReference type="PANTHER" id="PTHR12411">
    <property type="entry name" value="CYSTEINE PROTEASE FAMILY C1-RELATED"/>
    <property type="match status" value="1"/>
</dbReference>
<feature type="domain" description="Peptidase C1A papain C-terminal" evidence="3">
    <location>
        <begin position="75"/>
        <end position="271"/>
    </location>
</feature>
<protein>
    <submittedName>
        <fullName evidence="4">Cathepsin L.1</fullName>
    </submittedName>
</protein>
<accession>A0A8B9LFY6</accession>
<name>A0A8B9LFY6_ASTMX</name>
<dbReference type="AlphaFoldDB" id="A0A8B9LFY6"/>
<sequence>MLIVIYTLQTVYFHNVCLCRLKSKEACKYIYTDGHSGLKVAKQNTGAPLTEYNLDKSDVYCYLGNGKHKCTSLFHPFFPIYSSFSQTGALEGQMFKKTGSLVSLSEQQLVDCSKSYGNNGCNGGLMSYAFNYVMNNGGLDTEASYPYEGQDSVCRFNQYSVGATCSGYTFISSGSEEELKEVVGTVGPVSVAVDAEVSFQLYQSGIYDESDCSSTQLNHGVLAVGYGSQNGKDYWLVKNSWSTSWGEAGYIRMSRNKNNQCGIATFALYPEV</sequence>
<dbReference type="Ensembl" id="ENSAMXT00005053948.1">
    <property type="protein sequence ID" value="ENSAMXP00005049774.1"/>
    <property type="gene ID" value="ENSAMXG00005022641.1"/>
</dbReference>
<dbReference type="FunFam" id="3.90.70.10:FF:000332">
    <property type="entry name" value="Cathepsin L1"/>
    <property type="match status" value="1"/>
</dbReference>
<dbReference type="PROSITE" id="PS00639">
    <property type="entry name" value="THIOL_PROTEASE_HIS"/>
    <property type="match status" value="1"/>
</dbReference>
<dbReference type="SUPFAM" id="SSF54001">
    <property type="entry name" value="Cysteine proteinases"/>
    <property type="match status" value="1"/>
</dbReference>
<dbReference type="InterPro" id="IPR000668">
    <property type="entry name" value="Peptidase_C1A_C"/>
</dbReference>
<evidence type="ECO:0000259" key="3">
    <source>
        <dbReference type="SMART" id="SM00645"/>
    </source>
</evidence>
<evidence type="ECO:0000313" key="4">
    <source>
        <dbReference type="Ensembl" id="ENSAMXP00005049774.1"/>
    </source>
</evidence>
<dbReference type="Proteomes" id="UP000694621">
    <property type="component" value="Unplaced"/>
</dbReference>
<dbReference type="Pfam" id="PF00112">
    <property type="entry name" value="Peptidase_C1"/>
    <property type="match status" value="1"/>
</dbReference>
<dbReference type="InterPro" id="IPR013128">
    <property type="entry name" value="Peptidase_C1A"/>
</dbReference>
<reference evidence="4" key="1">
    <citation type="submission" date="2025-08" db="UniProtKB">
        <authorList>
            <consortium name="Ensembl"/>
        </authorList>
    </citation>
    <scope>IDENTIFICATION</scope>
</reference>
<evidence type="ECO:0000256" key="1">
    <source>
        <dbReference type="ARBA" id="ARBA00008455"/>
    </source>
</evidence>
<evidence type="ECO:0000256" key="2">
    <source>
        <dbReference type="ARBA" id="ARBA00023157"/>
    </source>
</evidence>
<dbReference type="InterPro" id="IPR038765">
    <property type="entry name" value="Papain-like_cys_pep_sf"/>
</dbReference>
<dbReference type="PROSITE" id="PS00640">
    <property type="entry name" value="THIOL_PROTEASE_ASN"/>
    <property type="match status" value="1"/>
</dbReference>
<dbReference type="GO" id="GO:0006508">
    <property type="term" value="P:proteolysis"/>
    <property type="evidence" value="ECO:0007669"/>
    <property type="project" value="InterPro"/>
</dbReference>
<keyword evidence="2" id="KW-1015">Disulfide bond</keyword>
<evidence type="ECO:0000313" key="5">
    <source>
        <dbReference type="Proteomes" id="UP000694621"/>
    </source>
</evidence>
<dbReference type="CDD" id="cd02248">
    <property type="entry name" value="Peptidase_C1A"/>
    <property type="match status" value="1"/>
</dbReference>
<dbReference type="SMART" id="SM00645">
    <property type="entry name" value="Pept_C1"/>
    <property type="match status" value="1"/>
</dbReference>
<organism evidence="4 5">
    <name type="scientific">Astyanax mexicanus</name>
    <name type="common">Blind cave fish</name>
    <name type="synonym">Astyanax fasciatus mexicanus</name>
    <dbReference type="NCBI Taxonomy" id="7994"/>
    <lineage>
        <taxon>Eukaryota</taxon>
        <taxon>Metazoa</taxon>
        <taxon>Chordata</taxon>
        <taxon>Craniata</taxon>
        <taxon>Vertebrata</taxon>
        <taxon>Euteleostomi</taxon>
        <taxon>Actinopterygii</taxon>
        <taxon>Neopterygii</taxon>
        <taxon>Teleostei</taxon>
        <taxon>Ostariophysi</taxon>
        <taxon>Characiformes</taxon>
        <taxon>Characoidei</taxon>
        <taxon>Acestrorhamphidae</taxon>
        <taxon>Acestrorhamphinae</taxon>
        <taxon>Astyanax</taxon>
    </lineage>
</organism>
<dbReference type="InterPro" id="IPR025660">
    <property type="entry name" value="Pept_his_AS"/>
</dbReference>
<proteinExistence type="inferred from homology"/>
<dbReference type="InterPro" id="IPR039417">
    <property type="entry name" value="Peptidase_C1A_papain-like"/>
</dbReference>
<dbReference type="Gene3D" id="3.90.70.10">
    <property type="entry name" value="Cysteine proteinases"/>
    <property type="match status" value="1"/>
</dbReference>